<keyword evidence="4" id="KW-1185">Reference proteome</keyword>
<comment type="caution">
    <text evidence="3">The sequence shown here is derived from an EMBL/GenBank/DDBJ whole genome shotgun (WGS) entry which is preliminary data.</text>
</comment>
<feature type="transmembrane region" description="Helical" evidence="2">
    <location>
        <begin position="483"/>
        <end position="502"/>
    </location>
</feature>
<dbReference type="AlphaFoldDB" id="A0AAE0CE10"/>
<evidence type="ECO:0000313" key="4">
    <source>
        <dbReference type="Proteomes" id="UP001190700"/>
    </source>
</evidence>
<protein>
    <submittedName>
        <fullName evidence="3">Uncharacterized protein</fullName>
    </submittedName>
</protein>
<feature type="compositionally biased region" description="Polar residues" evidence="1">
    <location>
        <begin position="313"/>
        <end position="331"/>
    </location>
</feature>
<feature type="transmembrane region" description="Helical" evidence="2">
    <location>
        <begin position="444"/>
        <end position="463"/>
    </location>
</feature>
<feature type="transmembrane region" description="Helical" evidence="2">
    <location>
        <begin position="584"/>
        <end position="604"/>
    </location>
</feature>
<keyword evidence="2" id="KW-1133">Transmembrane helix</keyword>
<accession>A0AAE0CE10</accession>
<sequence length="646" mass="71848">MIYLLQLSNVYQHYHANRRALWIWFLSTYFLVMHLHSVVHTACDPQPTRSILNSVYHDLARQSHPDKVSPADSVSIDFVELQQTVDELKSNPLPCVNVATALEETVCNIAIARLPLESTCKREALVTLRENYTEWYIGVGCELTCLVLQCDDQVCQHTLHQDIDGGDNLLLSHAVFCVLAVLQGYCIVLGIFIFVICVRLVIRILLFPLRILRALAVRVLPASIGKMLTPPVQQVAPNSVSSANYEEDAVPSPPFHKGPLDPATQGEVAQQPDVARDKVASPSHPIIEGTSATAPQHTNAEQQVTAQEAGGTSHPSVNSDPLAQAPQATVQEIRDATQSDASPMDIGVSTVTPQGTYMYAQQTGPTQEQFEQLMLERPDLAWEVKEQIETQQLVAALRPAGHCPLLMITPWRCLEQGLNVLSLAACYKLYEQMSSKYTFFRDDWPSALLIGSFFVNVEVQWILTSTVVGRLRMHTAILSPSSWLATAFMLCGMWIAVARPLGHDILHLMPLMAADFSWFAYACRQCDLAKHHLAYCLSRGYYFANLLVFAPSLEFASDGEFTIGLAVLLGLARLWHATQRRRRASWCSLAAFVLEVAALTAMALAGGQAALWRGLLLEFACMLELHMLQMEKWRLISDVDACFKYD</sequence>
<dbReference type="Proteomes" id="UP001190700">
    <property type="component" value="Unassembled WGS sequence"/>
</dbReference>
<keyword evidence="2" id="KW-0472">Membrane</keyword>
<evidence type="ECO:0000256" key="2">
    <source>
        <dbReference type="SAM" id="Phobius"/>
    </source>
</evidence>
<name>A0AAE0CE10_9CHLO</name>
<feature type="transmembrane region" description="Helical" evidence="2">
    <location>
        <begin position="178"/>
        <end position="202"/>
    </location>
</feature>
<proteinExistence type="predicted"/>
<evidence type="ECO:0000256" key="1">
    <source>
        <dbReference type="SAM" id="MobiDB-lite"/>
    </source>
</evidence>
<organism evidence="3 4">
    <name type="scientific">Cymbomonas tetramitiformis</name>
    <dbReference type="NCBI Taxonomy" id="36881"/>
    <lineage>
        <taxon>Eukaryota</taxon>
        <taxon>Viridiplantae</taxon>
        <taxon>Chlorophyta</taxon>
        <taxon>Pyramimonadophyceae</taxon>
        <taxon>Pyramimonadales</taxon>
        <taxon>Pyramimonadaceae</taxon>
        <taxon>Cymbomonas</taxon>
    </lineage>
</organism>
<keyword evidence="2" id="KW-0812">Transmembrane</keyword>
<feature type="compositionally biased region" description="Polar residues" evidence="1">
    <location>
        <begin position="290"/>
        <end position="306"/>
    </location>
</feature>
<gene>
    <name evidence="3" type="ORF">CYMTET_38497</name>
</gene>
<feature type="transmembrane region" description="Helical" evidence="2">
    <location>
        <begin position="21"/>
        <end position="39"/>
    </location>
</feature>
<feature type="region of interest" description="Disordered" evidence="1">
    <location>
        <begin position="237"/>
        <end position="345"/>
    </location>
</feature>
<evidence type="ECO:0000313" key="3">
    <source>
        <dbReference type="EMBL" id="KAK3252195.1"/>
    </source>
</evidence>
<reference evidence="3 4" key="1">
    <citation type="journal article" date="2015" name="Genome Biol. Evol.">
        <title>Comparative Genomics of a Bacterivorous Green Alga Reveals Evolutionary Causalities and Consequences of Phago-Mixotrophic Mode of Nutrition.</title>
        <authorList>
            <person name="Burns J.A."/>
            <person name="Paasch A."/>
            <person name="Narechania A."/>
            <person name="Kim E."/>
        </authorList>
    </citation>
    <scope>NUCLEOTIDE SEQUENCE [LARGE SCALE GENOMIC DNA]</scope>
    <source>
        <strain evidence="3 4">PLY_AMNH</strain>
    </source>
</reference>
<dbReference type="EMBL" id="LGRX02025562">
    <property type="protein sequence ID" value="KAK3252195.1"/>
    <property type="molecule type" value="Genomic_DNA"/>
</dbReference>